<evidence type="ECO:0000256" key="1">
    <source>
        <dbReference type="SAM" id="MobiDB-lite"/>
    </source>
</evidence>
<reference evidence="2 3" key="1">
    <citation type="submission" date="2023-04" db="EMBL/GenBank/DDBJ databases">
        <title>Bacteroides pacosi sp. nov., isolated from the fecal material of an alpaca.</title>
        <authorList>
            <person name="Miller S."/>
            <person name="Hendry M."/>
            <person name="King J."/>
            <person name="Sankaranarayanan K."/>
            <person name="Lawson P.A."/>
        </authorList>
    </citation>
    <scope>NUCLEOTIDE SEQUENCE [LARGE SCALE GENOMIC DNA]</scope>
    <source>
        <strain evidence="2 3">A2-P53</strain>
    </source>
</reference>
<dbReference type="RefSeq" id="WP_148367734.1">
    <property type="nucleotide sequence ID" value="NZ_JARZAK010000003.1"/>
</dbReference>
<evidence type="ECO:0000313" key="3">
    <source>
        <dbReference type="Proteomes" id="UP001292913"/>
    </source>
</evidence>
<comment type="caution">
    <text evidence="2">The sequence shown here is derived from an EMBL/GenBank/DDBJ whole genome shotgun (WGS) entry which is preliminary data.</text>
</comment>
<feature type="compositionally biased region" description="Low complexity" evidence="1">
    <location>
        <begin position="100"/>
        <end position="110"/>
    </location>
</feature>
<feature type="region of interest" description="Disordered" evidence="1">
    <location>
        <begin position="24"/>
        <end position="133"/>
    </location>
</feature>
<accession>A0ABU5HNK6</accession>
<sequence>MEDFLKFLLIAGVILVGIFKEVNKNSKSKKAKNKRPVSPMPSPVEVAPDAVPMPEAWGGPKSLEELFQPKPIEPPTRKKHSQQTPPGKVPKQKKKREEVSVAASLANSAAQDQLNNRQGSHYDALNKSSDNNEDFTIHSAEEARRAIIWGEILQRKY</sequence>
<feature type="compositionally biased region" description="Basic residues" evidence="1">
    <location>
        <begin position="26"/>
        <end position="35"/>
    </location>
</feature>
<dbReference type="Proteomes" id="UP001292913">
    <property type="component" value="Unassembled WGS sequence"/>
</dbReference>
<protein>
    <submittedName>
        <fullName evidence="2">Ferrichrome ABC transporter substrate-binding protein</fullName>
    </submittedName>
</protein>
<gene>
    <name evidence="2" type="ORF">QHG74_07440</name>
</gene>
<name>A0ABU5HNK6_9BACE</name>
<evidence type="ECO:0000313" key="2">
    <source>
        <dbReference type="EMBL" id="MDY7257546.1"/>
    </source>
</evidence>
<keyword evidence="3" id="KW-1185">Reference proteome</keyword>
<proteinExistence type="predicted"/>
<dbReference type="EMBL" id="JARZAK010000003">
    <property type="protein sequence ID" value="MDY7257546.1"/>
    <property type="molecule type" value="Genomic_DNA"/>
</dbReference>
<organism evidence="2 3">
    <name type="scientific">Bacteroides vicugnae</name>
    <dbReference type="NCBI Taxonomy" id="3037989"/>
    <lineage>
        <taxon>Bacteria</taxon>
        <taxon>Pseudomonadati</taxon>
        <taxon>Bacteroidota</taxon>
        <taxon>Bacteroidia</taxon>
        <taxon>Bacteroidales</taxon>
        <taxon>Bacteroidaceae</taxon>
        <taxon>Bacteroides</taxon>
    </lineage>
</organism>